<dbReference type="Proteomes" id="UP000306416">
    <property type="component" value="Unassembled WGS sequence"/>
</dbReference>
<dbReference type="Gene3D" id="3.40.50.150">
    <property type="entry name" value="Vaccinia Virus protein VP39"/>
    <property type="match status" value="1"/>
</dbReference>
<dbReference type="InterPro" id="IPR029063">
    <property type="entry name" value="SAM-dependent_MTases_sf"/>
</dbReference>
<evidence type="ECO:0000313" key="2">
    <source>
        <dbReference type="Proteomes" id="UP000306416"/>
    </source>
</evidence>
<organism evidence="1 2">
    <name type="scientific">Geomonas terrae</name>
    <dbReference type="NCBI Taxonomy" id="2562681"/>
    <lineage>
        <taxon>Bacteria</taxon>
        <taxon>Pseudomonadati</taxon>
        <taxon>Thermodesulfobacteriota</taxon>
        <taxon>Desulfuromonadia</taxon>
        <taxon>Geobacterales</taxon>
        <taxon>Geobacteraceae</taxon>
        <taxon>Geomonas</taxon>
    </lineage>
</organism>
<proteinExistence type="predicted"/>
<keyword evidence="1" id="KW-0489">Methyltransferase</keyword>
<accession>A0A4S1CL20</accession>
<comment type="caution">
    <text evidence="1">The sequence shown here is derived from an EMBL/GenBank/DDBJ whole genome shotgun (WGS) entry which is preliminary data.</text>
</comment>
<dbReference type="Pfam" id="PF13578">
    <property type="entry name" value="Methyltransf_24"/>
    <property type="match status" value="1"/>
</dbReference>
<dbReference type="RefSeq" id="WP_135868767.1">
    <property type="nucleotide sequence ID" value="NZ_SRSC01000001.1"/>
</dbReference>
<dbReference type="GO" id="GO:0008168">
    <property type="term" value="F:methyltransferase activity"/>
    <property type="evidence" value="ECO:0007669"/>
    <property type="project" value="UniProtKB-KW"/>
</dbReference>
<keyword evidence="1" id="KW-0808">Transferase</keyword>
<dbReference type="CDD" id="cd02440">
    <property type="entry name" value="AdoMet_MTases"/>
    <property type="match status" value="1"/>
</dbReference>
<dbReference type="GO" id="GO:0032259">
    <property type="term" value="P:methylation"/>
    <property type="evidence" value="ECO:0007669"/>
    <property type="project" value="UniProtKB-KW"/>
</dbReference>
<name>A0A4S1CL20_9BACT</name>
<gene>
    <name evidence="1" type="ORF">E4633_02945</name>
</gene>
<dbReference type="AlphaFoldDB" id="A0A4S1CL20"/>
<protein>
    <submittedName>
        <fullName evidence="1">Class I SAM-dependent methyltransferase</fullName>
    </submittedName>
</protein>
<dbReference type="EMBL" id="SRSC01000001">
    <property type="protein sequence ID" value="TGU74437.1"/>
    <property type="molecule type" value="Genomic_DNA"/>
</dbReference>
<evidence type="ECO:0000313" key="1">
    <source>
        <dbReference type="EMBL" id="TGU74437.1"/>
    </source>
</evidence>
<keyword evidence="2" id="KW-1185">Reference proteome</keyword>
<sequence length="195" mass="21798">MQPLNDYFTLLNTMESGAGEVAIDRSHNMFIIGALLSQKPDDVLELGIGTGYLTVSLIHALRYNGKGKLTCVDNWGDARGGDMEDVAGNLRMAGVNVVAPMEERTFLANSPDNAYDFLISDADHVNSGTWVDEHLRVVRPGGILFFHDTNNTVDYPNMSLITKRVRELDLPHYHFTKSSRPDERCERGLLFVVKR</sequence>
<dbReference type="SUPFAM" id="SSF53335">
    <property type="entry name" value="S-adenosyl-L-methionine-dependent methyltransferases"/>
    <property type="match status" value="1"/>
</dbReference>
<reference evidence="1 2" key="1">
    <citation type="submission" date="2019-04" db="EMBL/GenBank/DDBJ databases">
        <title>Geobacter oryzae sp. nov., ferric-reducing bacteria isolated from paddy soil.</title>
        <authorList>
            <person name="Xu Z."/>
            <person name="Masuda Y."/>
            <person name="Itoh H."/>
            <person name="Senoo K."/>
        </authorList>
    </citation>
    <scope>NUCLEOTIDE SEQUENCE [LARGE SCALE GENOMIC DNA]</scope>
    <source>
        <strain evidence="1 2">Red111</strain>
    </source>
</reference>